<evidence type="ECO:0000256" key="4">
    <source>
        <dbReference type="ARBA" id="ARBA00022989"/>
    </source>
</evidence>
<feature type="transmembrane region" description="Helical" evidence="6">
    <location>
        <begin position="48"/>
        <end position="65"/>
    </location>
</feature>
<evidence type="ECO:0000256" key="5">
    <source>
        <dbReference type="ARBA" id="ARBA00023136"/>
    </source>
</evidence>
<evidence type="ECO:0000313" key="8">
    <source>
        <dbReference type="EMBL" id="UWU15403.1"/>
    </source>
</evidence>
<feature type="transmembrane region" description="Helical" evidence="6">
    <location>
        <begin position="279"/>
        <end position="297"/>
    </location>
</feature>
<comment type="subcellular location">
    <subcellularLocation>
        <location evidence="1">Membrane</location>
        <topology evidence="1">Multi-pass membrane protein</topology>
    </subcellularLocation>
</comment>
<keyword evidence="4 6" id="KW-1133">Transmembrane helix</keyword>
<keyword evidence="3 6" id="KW-0812">Transmembrane</keyword>
<dbReference type="InterPro" id="IPR037185">
    <property type="entry name" value="EmrE-like"/>
</dbReference>
<name>A0ABY5XLR1_RHISU</name>
<evidence type="ECO:0000256" key="6">
    <source>
        <dbReference type="SAM" id="Phobius"/>
    </source>
</evidence>
<accession>A0ABY5XLR1</accession>
<dbReference type="Gene3D" id="1.10.3730.20">
    <property type="match status" value="1"/>
</dbReference>
<feature type="transmembrane region" description="Helical" evidence="6">
    <location>
        <begin position="253"/>
        <end position="273"/>
    </location>
</feature>
<dbReference type="EMBL" id="CP104143">
    <property type="protein sequence ID" value="UWU15403.1"/>
    <property type="molecule type" value="Genomic_DNA"/>
</dbReference>
<gene>
    <name evidence="8" type="ORF">N2599_05185</name>
</gene>
<feature type="domain" description="EamA" evidence="7">
    <location>
        <begin position="159"/>
        <end position="295"/>
    </location>
</feature>
<evidence type="ECO:0000313" key="9">
    <source>
        <dbReference type="Proteomes" id="UP001060123"/>
    </source>
</evidence>
<dbReference type="SUPFAM" id="SSF103481">
    <property type="entry name" value="Multidrug resistance efflux transporter EmrE"/>
    <property type="match status" value="2"/>
</dbReference>
<protein>
    <submittedName>
        <fullName evidence="8">DMT family transporter</fullName>
    </submittedName>
</protein>
<dbReference type="PANTHER" id="PTHR22911">
    <property type="entry name" value="ACYL-MALONYL CONDENSING ENZYME-RELATED"/>
    <property type="match status" value="1"/>
</dbReference>
<dbReference type="PANTHER" id="PTHR22911:SF6">
    <property type="entry name" value="SOLUTE CARRIER FAMILY 35 MEMBER G1"/>
    <property type="match status" value="1"/>
</dbReference>
<dbReference type="InterPro" id="IPR000620">
    <property type="entry name" value="EamA_dom"/>
</dbReference>
<feature type="transmembrane region" description="Helical" evidence="6">
    <location>
        <begin position="186"/>
        <end position="206"/>
    </location>
</feature>
<proteinExistence type="inferred from homology"/>
<sequence>MSSAAMMKNATSDVTMGLLLMFLSVLVSPVIDIFSKLAITTIPSAEITAARFAVQALCMLPIVLWRKNLADLSWRQSLFHAIRGAIITISMISFVTTLKYMAVADAIAIFFVEPIILTILSSIFLGETIGWRRYAACGVGFFGAILIIQPSFQEVGYVALLPVVSAVCIAISAMMNRALAQREDPWAMQFHMGLWGLLFCVTLLFIGHGSGSDVFDPVTPDMTGLVWLLGVGLTAAIAGILGVYAYRSAPASTLAPLQYFEIVSATIFAWLVFGDFPDAMKWLGILIIIASGLYIIWRERRFASKPVSDTSEATRAP</sequence>
<feature type="transmembrane region" description="Helical" evidence="6">
    <location>
        <begin position="131"/>
        <end position="149"/>
    </location>
</feature>
<evidence type="ECO:0000259" key="7">
    <source>
        <dbReference type="Pfam" id="PF00892"/>
    </source>
</evidence>
<reference evidence="8" key="1">
    <citation type="submission" date="2022-09" db="EMBL/GenBank/DDBJ databases">
        <title>Australian commercial rhizobial inoculants.</title>
        <authorList>
            <person name="Kohlmeier M.G."/>
            <person name="O'Hara G.W."/>
            <person name="Colombi E."/>
            <person name="Ramsay J.P."/>
            <person name="Terpolilli J."/>
        </authorList>
    </citation>
    <scope>NUCLEOTIDE SEQUENCE</scope>
    <source>
        <strain evidence="8">WSM1592</strain>
    </source>
</reference>
<feature type="transmembrane region" description="Helical" evidence="6">
    <location>
        <begin position="226"/>
        <end position="246"/>
    </location>
</feature>
<feature type="domain" description="EamA" evidence="7">
    <location>
        <begin position="16"/>
        <end position="148"/>
    </location>
</feature>
<feature type="transmembrane region" description="Helical" evidence="6">
    <location>
        <begin position="102"/>
        <end position="124"/>
    </location>
</feature>
<dbReference type="Pfam" id="PF00892">
    <property type="entry name" value="EamA"/>
    <property type="match status" value="2"/>
</dbReference>
<dbReference type="Proteomes" id="UP001060123">
    <property type="component" value="Chromosome"/>
</dbReference>
<feature type="transmembrane region" description="Helical" evidence="6">
    <location>
        <begin position="155"/>
        <end position="174"/>
    </location>
</feature>
<keyword evidence="9" id="KW-1185">Reference proteome</keyword>
<keyword evidence="5 6" id="KW-0472">Membrane</keyword>
<evidence type="ECO:0000256" key="3">
    <source>
        <dbReference type="ARBA" id="ARBA00022692"/>
    </source>
</evidence>
<comment type="similarity">
    <text evidence="2">Belongs to the drug/metabolite transporter (DMT) superfamily. 10 TMS drug/metabolite exporter (DME) (TC 2.A.7.3) family.</text>
</comment>
<evidence type="ECO:0000256" key="2">
    <source>
        <dbReference type="ARBA" id="ARBA00009853"/>
    </source>
</evidence>
<evidence type="ECO:0000256" key="1">
    <source>
        <dbReference type="ARBA" id="ARBA00004141"/>
    </source>
</evidence>
<dbReference type="RefSeq" id="WP_027508706.1">
    <property type="nucleotide sequence ID" value="NZ_CP104143.1"/>
</dbReference>
<feature type="transmembrane region" description="Helical" evidence="6">
    <location>
        <begin position="77"/>
        <end position="96"/>
    </location>
</feature>
<organism evidence="8 9">
    <name type="scientific">Rhizobium sullae</name>
    <name type="common">Rhizobium hedysari</name>
    <dbReference type="NCBI Taxonomy" id="50338"/>
    <lineage>
        <taxon>Bacteria</taxon>
        <taxon>Pseudomonadati</taxon>
        <taxon>Pseudomonadota</taxon>
        <taxon>Alphaproteobacteria</taxon>
        <taxon>Hyphomicrobiales</taxon>
        <taxon>Rhizobiaceae</taxon>
        <taxon>Rhizobium/Agrobacterium group</taxon>
        <taxon>Rhizobium</taxon>
    </lineage>
</organism>